<dbReference type="PANTHER" id="PTHR42759:SF1">
    <property type="entry name" value="MAGNESIUM-CHELATASE SUBUNIT CHLD"/>
    <property type="match status" value="1"/>
</dbReference>
<keyword evidence="2" id="KW-0547">Nucleotide-binding</keyword>
<dbReference type="PANTHER" id="PTHR42759">
    <property type="entry name" value="MOXR FAMILY PROTEIN"/>
    <property type="match status" value="1"/>
</dbReference>
<keyword evidence="3" id="KW-0067">ATP-binding</keyword>
<dbReference type="OrthoDB" id="9808317at2"/>
<protein>
    <submittedName>
        <fullName evidence="6">ATPase associated with various cellular activities, AAA_5</fullName>
    </submittedName>
</protein>
<organism evidence="6 7">
    <name type="scientific">Albidiferax ferrireducens (strain ATCC BAA-621 / DSM 15236 / T118)</name>
    <name type="common">Rhodoferax ferrireducens</name>
    <dbReference type="NCBI Taxonomy" id="338969"/>
    <lineage>
        <taxon>Bacteria</taxon>
        <taxon>Pseudomonadati</taxon>
        <taxon>Pseudomonadota</taxon>
        <taxon>Betaproteobacteria</taxon>
        <taxon>Burkholderiales</taxon>
        <taxon>Comamonadaceae</taxon>
        <taxon>Rhodoferax</taxon>
    </lineage>
</organism>
<dbReference type="EMBL" id="CP000268">
    <property type="protein sequence ID" value="ABD71965.1"/>
    <property type="molecule type" value="Genomic_DNA"/>
</dbReference>
<evidence type="ECO:0000259" key="5">
    <source>
        <dbReference type="Pfam" id="PF08406"/>
    </source>
</evidence>
<dbReference type="InterPro" id="IPR050764">
    <property type="entry name" value="CbbQ/NirQ/NorQ/GpvN"/>
</dbReference>
<comment type="similarity">
    <text evidence="1">Belongs to the CbbQ/NirQ/NorQ/GpvN family.</text>
</comment>
<dbReference type="InterPro" id="IPR011704">
    <property type="entry name" value="ATPase_dyneun-rel_AAA"/>
</dbReference>
<keyword evidence="7" id="KW-1185">Reference proteome</keyword>
<evidence type="ECO:0000313" key="6">
    <source>
        <dbReference type="EMBL" id="ABD71965.1"/>
    </source>
</evidence>
<dbReference type="Gene3D" id="3.40.50.300">
    <property type="entry name" value="P-loop containing nucleotide triphosphate hydrolases"/>
    <property type="match status" value="1"/>
</dbReference>
<dbReference type="InterPro" id="IPR013615">
    <property type="entry name" value="CbbQ_C"/>
</dbReference>
<dbReference type="Proteomes" id="UP000008332">
    <property type="component" value="Plasmid unnamed1"/>
</dbReference>
<dbReference type="KEGG" id="rfr:Rfer_4278"/>
<gene>
    <name evidence="6" type="ordered locus">Rfer_4278</name>
</gene>
<evidence type="ECO:0000256" key="1">
    <source>
        <dbReference type="ARBA" id="ARBA00009417"/>
    </source>
</evidence>
<dbReference type="Pfam" id="PF07728">
    <property type="entry name" value="AAA_5"/>
    <property type="match status" value="1"/>
</dbReference>
<evidence type="ECO:0000256" key="2">
    <source>
        <dbReference type="ARBA" id="ARBA00022741"/>
    </source>
</evidence>
<dbReference type="InterPro" id="IPR027417">
    <property type="entry name" value="P-loop_NTPase"/>
</dbReference>
<dbReference type="Pfam" id="PF08406">
    <property type="entry name" value="CbbQ_C"/>
    <property type="match status" value="1"/>
</dbReference>
<sequence>MQDAPPIYGVTPLDNYVFREDLIRDMLVFWRLNFRSCMLTGHKGSGKTSIVEQFHHRVGSNLQVMTGNGKTTLEALFGQYVLNEQGKLIWQDAPVTSAARHGHSVLINEFNAMPEDVQIALNDVAHEGAPISLPEAGEQFMPAQGFRIYGTINPKGSNDFMYRGRKEMDAALKERFFWINVSYGTRAEEEAILLSVWRKYSGTSEEDSKLLVGKMLDVAEDIRKQSESTGADAIPEIISTRVLCNWAIFWIQYSKRPGAAHMGLQRALTFSCRPEVAYEIHKIVELKTSVPSPYTLSGMTR</sequence>
<reference evidence="7" key="1">
    <citation type="submission" date="2006-02" db="EMBL/GenBank/DDBJ databases">
        <title>Complete sequence of plasmid 1 of Rhodoferax ferrireducens DSM 15236.</title>
        <authorList>
            <person name="Copeland A."/>
            <person name="Lucas S."/>
            <person name="Lapidus A."/>
            <person name="Barry K."/>
            <person name="Detter J.C."/>
            <person name="Glavina del Rio T."/>
            <person name="Hammon N."/>
            <person name="Israni S."/>
            <person name="Pitluck S."/>
            <person name="Brettin T."/>
            <person name="Bruce D."/>
            <person name="Han C."/>
            <person name="Tapia R."/>
            <person name="Gilna P."/>
            <person name="Kiss H."/>
            <person name="Schmutz J."/>
            <person name="Larimer F."/>
            <person name="Land M."/>
            <person name="Kyrpides N."/>
            <person name="Ivanova N."/>
            <person name="Richardson P."/>
        </authorList>
    </citation>
    <scope>NUCLEOTIDE SEQUENCE [LARGE SCALE GENOMIC DNA]</scope>
    <source>
        <strain evidence="7">ATCC BAA-621 / DSM 15236 / T118</strain>
        <plasmid evidence="7">Plasmid pDSM15236</plasmid>
    </source>
</reference>
<feature type="domain" description="ATPase dynein-related AAA" evidence="4">
    <location>
        <begin position="38"/>
        <end position="176"/>
    </location>
</feature>
<dbReference type="SUPFAM" id="SSF52540">
    <property type="entry name" value="P-loop containing nucleoside triphosphate hydrolases"/>
    <property type="match status" value="1"/>
</dbReference>
<feature type="domain" description="CbbQ/NirQ/NorQ C-terminal" evidence="5">
    <location>
        <begin position="211"/>
        <end position="284"/>
    </location>
</feature>
<dbReference type="AlphaFoldDB" id="Q21QI0"/>
<dbReference type="eggNOG" id="COG0714">
    <property type="taxonomic scope" value="Bacteria"/>
</dbReference>
<dbReference type="HOGENOM" id="CLU_051316_0_0_4"/>
<evidence type="ECO:0000256" key="3">
    <source>
        <dbReference type="ARBA" id="ARBA00022840"/>
    </source>
</evidence>
<dbReference type="GO" id="GO:0005524">
    <property type="term" value="F:ATP binding"/>
    <property type="evidence" value="ECO:0007669"/>
    <property type="project" value="UniProtKB-KW"/>
</dbReference>
<evidence type="ECO:0000259" key="4">
    <source>
        <dbReference type="Pfam" id="PF07728"/>
    </source>
</evidence>
<name>Q21QI0_ALBFT</name>
<proteinExistence type="inferred from homology"/>
<dbReference type="GO" id="GO:0016887">
    <property type="term" value="F:ATP hydrolysis activity"/>
    <property type="evidence" value="ECO:0007669"/>
    <property type="project" value="InterPro"/>
</dbReference>
<keyword evidence="6" id="KW-0614">Plasmid</keyword>
<geneLocation type="plasmid" evidence="7">
    <name>pDSM15236</name>
</geneLocation>
<accession>Q21QI0</accession>
<evidence type="ECO:0000313" key="7">
    <source>
        <dbReference type="Proteomes" id="UP000008332"/>
    </source>
</evidence>